<dbReference type="Proteomes" id="UP000004217">
    <property type="component" value="Unassembled WGS sequence"/>
</dbReference>
<feature type="compositionally biased region" description="Low complexity" evidence="1">
    <location>
        <begin position="223"/>
        <end position="240"/>
    </location>
</feature>
<dbReference type="PATRIC" id="fig|700597.3.peg.4631"/>
<dbReference type="RefSeq" id="WP_007499294.1">
    <property type="nucleotide sequence ID" value="NZ_AGBF01000099.1"/>
</dbReference>
<name>G2GGT3_9ACTN</name>
<keyword evidence="4" id="KW-1185">Reference proteome</keyword>
<evidence type="ECO:0000313" key="4">
    <source>
        <dbReference type="Proteomes" id="UP000004217"/>
    </source>
</evidence>
<organism evidence="3 4">
    <name type="scientific">Streptomyces zinciresistens K42</name>
    <dbReference type="NCBI Taxonomy" id="700597"/>
    <lineage>
        <taxon>Bacteria</taxon>
        <taxon>Bacillati</taxon>
        <taxon>Actinomycetota</taxon>
        <taxon>Actinomycetes</taxon>
        <taxon>Kitasatosporales</taxon>
        <taxon>Streptomycetaceae</taxon>
        <taxon>Streptomyces</taxon>
    </lineage>
</organism>
<evidence type="ECO:0000256" key="1">
    <source>
        <dbReference type="SAM" id="MobiDB-lite"/>
    </source>
</evidence>
<dbReference type="OrthoDB" id="3613228at2"/>
<protein>
    <submittedName>
        <fullName evidence="3">Uncharacterized protein</fullName>
    </submittedName>
</protein>
<proteinExistence type="predicted"/>
<keyword evidence="2" id="KW-0812">Transmembrane</keyword>
<evidence type="ECO:0000256" key="2">
    <source>
        <dbReference type="SAM" id="Phobius"/>
    </source>
</evidence>
<feature type="transmembrane region" description="Helical" evidence="2">
    <location>
        <begin position="46"/>
        <end position="64"/>
    </location>
</feature>
<keyword evidence="2" id="KW-0472">Membrane</keyword>
<feature type="region of interest" description="Disordered" evidence="1">
    <location>
        <begin position="214"/>
        <end position="240"/>
    </location>
</feature>
<feature type="transmembrane region" description="Helical" evidence="2">
    <location>
        <begin position="21"/>
        <end position="40"/>
    </location>
</feature>
<dbReference type="EMBL" id="AGBF01000099">
    <property type="protein sequence ID" value="EGX57279.1"/>
    <property type="molecule type" value="Genomic_DNA"/>
</dbReference>
<sequence length="369" mass="38260">MPIIAGASPPGHDSPAALARGFLTGGVVGASPAALVVGAVTGKPPLFVAGLVLPALCGLLFFLAGRPRRIREAAAVPRTALAVVESLQAVRGEASDIPVRFELSVAPDDGPSYRVEITQDFNLVDLPDYRPRGVVVVQYPPDRPWRVRIVKRPTPQWEERAAAARLDSAPATVTVTAPPEGGAFCLVAPLGLLLGAAAVVLPFRADLVGQDVTAKPPSAARPSVTSTSSASSTSTTVVSSVSGTVALGPGRSFLDKGELGRALGSLTRGGDTRRALTVVVRERLLSIVFSPSGTRTPGFDPRTLPRSRFSALVEDATATLGVRSPRTWQITADRLTGSLVIRVAVSGAEGTASLEADGQGRVVRRAPAR</sequence>
<keyword evidence="2" id="KW-1133">Transmembrane helix</keyword>
<evidence type="ECO:0000313" key="3">
    <source>
        <dbReference type="EMBL" id="EGX57279.1"/>
    </source>
</evidence>
<reference evidence="3 4" key="1">
    <citation type="submission" date="2011-08" db="EMBL/GenBank/DDBJ databases">
        <authorList>
            <person name="Lin Y."/>
            <person name="Hao X."/>
            <person name="Johnstone L."/>
            <person name="Miller S.J."/>
            <person name="Wei G."/>
            <person name="Rensing C."/>
        </authorList>
    </citation>
    <scope>NUCLEOTIDE SEQUENCE [LARGE SCALE GENOMIC DNA]</scope>
    <source>
        <strain evidence="3 4">K42</strain>
    </source>
</reference>
<accession>G2GGT3</accession>
<gene>
    <name evidence="3" type="ORF">SZN_23586</name>
</gene>
<dbReference type="AlphaFoldDB" id="G2GGT3"/>
<comment type="caution">
    <text evidence="3">The sequence shown here is derived from an EMBL/GenBank/DDBJ whole genome shotgun (WGS) entry which is preliminary data.</text>
</comment>